<dbReference type="InterPro" id="IPR039935">
    <property type="entry name" value="YML079W-like"/>
</dbReference>
<feature type="domain" description="DUF985" evidence="1">
    <location>
        <begin position="5"/>
        <end position="135"/>
    </location>
</feature>
<dbReference type="CDD" id="cd06121">
    <property type="entry name" value="cupin_YML079wp"/>
    <property type="match status" value="1"/>
</dbReference>
<dbReference type="InterPro" id="IPR011051">
    <property type="entry name" value="RmlC_Cupin_sf"/>
</dbReference>
<evidence type="ECO:0000313" key="2">
    <source>
        <dbReference type="EMBL" id="KAF2126687.1"/>
    </source>
</evidence>
<dbReference type="Pfam" id="PF06172">
    <property type="entry name" value="Cupin_5"/>
    <property type="match status" value="1"/>
</dbReference>
<dbReference type="SUPFAM" id="SSF51182">
    <property type="entry name" value="RmlC-like cupins"/>
    <property type="match status" value="1"/>
</dbReference>
<dbReference type="OrthoDB" id="6614653at2759"/>
<reference evidence="2" key="1">
    <citation type="journal article" date="2020" name="Stud. Mycol.">
        <title>101 Dothideomycetes genomes: a test case for predicting lifestyles and emergence of pathogens.</title>
        <authorList>
            <person name="Haridas S."/>
            <person name="Albert R."/>
            <person name="Binder M."/>
            <person name="Bloem J."/>
            <person name="Labutti K."/>
            <person name="Salamov A."/>
            <person name="Andreopoulos B."/>
            <person name="Baker S."/>
            <person name="Barry K."/>
            <person name="Bills G."/>
            <person name="Bluhm B."/>
            <person name="Cannon C."/>
            <person name="Castanera R."/>
            <person name="Culley D."/>
            <person name="Daum C."/>
            <person name="Ezra D."/>
            <person name="Gonzalez J."/>
            <person name="Henrissat B."/>
            <person name="Kuo A."/>
            <person name="Liang C."/>
            <person name="Lipzen A."/>
            <person name="Lutzoni F."/>
            <person name="Magnuson J."/>
            <person name="Mondo S."/>
            <person name="Nolan M."/>
            <person name="Ohm R."/>
            <person name="Pangilinan J."/>
            <person name="Park H.-J."/>
            <person name="Ramirez L."/>
            <person name="Alfaro M."/>
            <person name="Sun H."/>
            <person name="Tritt A."/>
            <person name="Yoshinaga Y."/>
            <person name="Zwiers L.-H."/>
            <person name="Turgeon B."/>
            <person name="Goodwin S."/>
            <person name="Spatafora J."/>
            <person name="Crous P."/>
            <person name="Grigoriev I."/>
        </authorList>
    </citation>
    <scope>NUCLEOTIDE SEQUENCE</scope>
    <source>
        <strain evidence="2">CBS 119687</strain>
    </source>
</reference>
<protein>
    <recommendedName>
        <fullName evidence="1">DUF985 domain-containing protein</fullName>
    </recommendedName>
</protein>
<dbReference type="PANTHER" id="PTHR33387:SF3">
    <property type="entry name" value="DUF985 DOMAIN-CONTAINING PROTEIN"/>
    <property type="match status" value="1"/>
</dbReference>
<dbReference type="AlphaFoldDB" id="A0A6A6A7A4"/>
<dbReference type="Gene3D" id="2.60.120.10">
    <property type="entry name" value="Jelly Rolls"/>
    <property type="match status" value="1"/>
</dbReference>
<dbReference type="RefSeq" id="XP_033521079.1">
    <property type="nucleotide sequence ID" value="XM_033668600.1"/>
</dbReference>
<dbReference type="EMBL" id="ML977512">
    <property type="protein sequence ID" value="KAF2126687.1"/>
    <property type="molecule type" value="Genomic_DNA"/>
</dbReference>
<evidence type="ECO:0000259" key="1">
    <source>
        <dbReference type="Pfam" id="PF06172"/>
    </source>
</evidence>
<dbReference type="PANTHER" id="PTHR33387">
    <property type="entry name" value="RMLC-LIKE JELLY ROLL FOLD PROTEIN"/>
    <property type="match status" value="1"/>
</dbReference>
<organism evidence="2 3">
    <name type="scientific">Dothidotthia symphoricarpi CBS 119687</name>
    <dbReference type="NCBI Taxonomy" id="1392245"/>
    <lineage>
        <taxon>Eukaryota</taxon>
        <taxon>Fungi</taxon>
        <taxon>Dikarya</taxon>
        <taxon>Ascomycota</taxon>
        <taxon>Pezizomycotina</taxon>
        <taxon>Dothideomycetes</taxon>
        <taxon>Pleosporomycetidae</taxon>
        <taxon>Pleosporales</taxon>
        <taxon>Dothidotthiaceae</taxon>
        <taxon>Dothidotthia</taxon>
    </lineage>
</organism>
<dbReference type="InterPro" id="IPR014710">
    <property type="entry name" value="RmlC-like_jellyroll"/>
</dbReference>
<dbReference type="GeneID" id="54409032"/>
<sequence length="145" mass="16390">MPTAQEIIEKLNMTPHPEKGFYIQTFVDPAKSNHEQHSSAIYYLLEKGNGQSNWHRVLNAAEIWHYYAGAPIRLSLSWNDGTPVRHKILGADVLNGQEPQVILQQSEWQSAESLGDWTLVGCTVAPAFNFEKFEMKEPGWQPQGA</sequence>
<gene>
    <name evidence="2" type="ORF">P153DRAFT_368756</name>
</gene>
<dbReference type="Proteomes" id="UP000799771">
    <property type="component" value="Unassembled WGS sequence"/>
</dbReference>
<name>A0A6A6A7A4_9PLEO</name>
<evidence type="ECO:0000313" key="3">
    <source>
        <dbReference type="Proteomes" id="UP000799771"/>
    </source>
</evidence>
<dbReference type="InterPro" id="IPR009327">
    <property type="entry name" value="Cupin_DUF985"/>
</dbReference>
<accession>A0A6A6A7A4</accession>
<keyword evidence="3" id="KW-1185">Reference proteome</keyword>
<proteinExistence type="predicted"/>